<dbReference type="GO" id="GO:0031564">
    <property type="term" value="P:transcription antitermination"/>
    <property type="evidence" value="ECO:0007669"/>
    <property type="project" value="UniProtKB-KW"/>
</dbReference>
<dbReference type="InterPro" id="IPR043425">
    <property type="entry name" value="NusG-like"/>
</dbReference>
<name>A0A5B8VCN2_9BACT</name>
<accession>A0A5B8VCN2</accession>
<proteinExistence type="predicted"/>
<dbReference type="PANTHER" id="PTHR30265">
    <property type="entry name" value="RHO-INTERACTING TRANSCRIPTION TERMINATION FACTOR NUSG"/>
    <property type="match status" value="1"/>
</dbReference>
<keyword evidence="3" id="KW-0804">Transcription</keyword>
<evidence type="ECO:0000313" key="6">
    <source>
        <dbReference type="Proteomes" id="UP000321533"/>
    </source>
</evidence>
<dbReference type="AlphaFoldDB" id="A0A5B8VCN2"/>
<keyword evidence="6" id="KW-1185">Reference proteome</keyword>
<dbReference type="InterPro" id="IPR036735">
    <property type="entry name" value="NGN_dom_sf"/>
</dbReference>
<dbReference type="RefSeq" id="WP_147191738.1">
    <property type="nucleotide sequence ID" value="NZ_CP042435.1"/>
</dbReference>
<dbReference type="NCBIfam" id="NF033644">
    <property type="entry name" value="antiterm_UpxY"/>
    <property type="match status" value="1"/>
</dbReference>
<dbReference type="SUPFAM" id="SSF82679">
    <property type="entry name" value="N-utilization substance G protein NusG, N-terminal domain"/>
    <property type="match status" value="1"/>
</dbReference>
<evidence type="ECO:0000313" key="5">
    <source>
        <dbReference type="EMBL" id="QEC69062.1"/>
    </source>
</evidence>
<keyword evidence="1" id="KW-0889">Transcription antitermination</keyword>
<dbReference type="EMBL" id="CP042435">
    <property type="protein sequence ID" value="QEC69062.1"/>
    <property type="molecule type" value="Genomic_DNA"/>
</dbReference>
<dbReference type="KEGG" id="pgin:FRZ67_17735"/>
<feature type="domain" description="NusG-like N-terminal" evidence="4">
    <location>
        <begin position="5"/>
        <end position="102"/>
    </location>
</feature>
<dbReference type="InterPro" id="IPR008991">
    <property type="entry name" value="Translation_prot_SH3-like_sf"/>
</dbReference>
<dbReference type="PANTHER" id="PTHR30265:SF4">
    <property type="entry name" value="KOW MOTIF FAMILY PROTEIN, EXPRESSED"/>
    <property type="match status" value="1"/>
</dbReference>
<dbReference type="CDD" id="cd09895">
    <property type="entry name" value="NGN_SP_UpxY"/>
    <property type="match status" value="1"/>
</dbReference>
<dbReference type="Gene3D" id="3.30.70.940">
    <property type="entry name" value="NusG, N-terminal domain"/>
    <property type="match status" value="1"/>
</dbReference>
<dbReference type="Proteomes" id="UP000321533">
    <property type="component" value="Chromosome"/>
</dbReference>
<dbReference type="Pfam" id="PF02357">
    <property type="entry name" value="NusG"/>
    <property type="match status" value="1"/>
</dbReference>
<evidence type="ECO:0000259" key="4">
    <source>
        <dbReference type="SMART" id="SM00738"/>
    </source>
</evidence>
<dbReference type="InterPro" id="IPR006645">
    <property type="entry name" value="NGN-like_dom"/>
</dbReference>
<dbReference type="OrthoDB" id="9796143at2"/>
<dbReference type="SMART" id="SM00738">
    <property type="entry name" value="NGN"/>
    <property type="match status" value="1"/>
</dbReference>
<sequence>MNASEKKWFAVYTKPRWEKKVNSILLLKGVASWCPVQKTERQWSDRKKIIEDPLFKSYVFVKINDDEKLTVLQTEGILNFVHFLGKPAVIKDEEIETIKSFLLEKDAKINIQSLQGFKEDDKVVIKHGIFMDNTGTVIRTAAKKIYVRLESLDQVMIVEFPANYAGHYFPLH</sequence>
<evidence type="ECO:0000256" key="2">
    <source>
        <dbReference type="ARBA" id="ARBA00023015"/>
    </source>
</evidence>
<organism evidence="5 6">
    <name type="scientific">Panacibacter ginsenosidivorans</name>
    <dbReference type="NCBI Taxonomy" id="1813871"/>
    <lineage>
        <taxon>Bacteria</taxon>
        <taxon>Pseudomonadati</taxon>
        <taxon>Bacteroidota</taxon>
        <taxon>Chitinophagia</taxon>
        <taxon>Chitinophagales</taxon>
        <taxon>Chitinophagaceae</taxon>
        <taxon>Panacibacter</taxon>
    </lineage>
</organism>
<dbReference type="SUPFAM" id="SSF50104">
    <property type="entry name" value="Translation proteins SH3-like domain"/>
    <property type="match status" value="1"/>
</dbReference>
<gene>
    <name evidence="5" type="ORF">FRZ67_17735</name>
</gene>
<reference evidence="5 6" key="1">
    <citation type="journal article" date="2016" name="Int. J. Syst. Evol. Microbiol.">
        <title>Panacibacter ginsenosidivorans gen. nov., sp. nov., with ginsenoside converting activity isolated from soil of a ginseng field.</title>
        <authorList>
            <person name="Siddiqi M.Z."/>
            <person name="Muhammad Shafi S."/>
            <person name="Choi K.D."/>
            <person name="Im W.T."/>
        </authorList>
    </citation>
    <scope>NUCLEOTIDE SEQUENCE [LARGE SCALE GENOMIC DNA]</scope>
    <source>
        <strain evidence="5 6">Gsoil1550</strain>
    </source>
</reference>
<keyword evidence="2" id="KW-0805">Transcription regulation</keyword>
<evidence type="ECO:0000256" key="3">
    <source>
        <dbReference type="ARBA" id="ARBA00023163"/>
    </source>
</evidence>
<protein>
    <submittedName>
        <fullName evidence="5">UpxY family transcription antiterminator</fullName>
    </submittedName>
</protein>
<dbReference type="GO" id="GO:0006354">
    <property type="term" value="P:DNA-templated transcription elongation"/>
    <property type="evidence" value="ECO:0007669"/>
    <property type="project" value="InterPro"/>
</dbReference>
<evidence type="ECO:0000256" key="1">
    <source>
        <dbReference type="ARBA" id="ARBA00022814"/>
    </source>
</evidence>